<evidence type="ECO:0000313" key="2">
    <source>
        <dbReference type="EMBL" id="KAK1744553.1"/>
    </source>
</evidence>
<name>A0AAD9DGA6_9STRA</name>
<keyword evidence="3" id="KW-1185">Reference proteome</keyword>
<feature type="chain" id="PRO_5042182752" evidence="1">
    <location>
        <begin position="24"/>
        <end position="60"/>
    </location>
</feature>
<proteinExistence type="predicted"/>
<evidence type="ECO:0000313" key="3">
    <source>
        <dbReference type="Proteomes" id="UP001224775"/>
    </source>
</evidence>
<dbReference type="EMBL" id="JATAAI010000007">
    <property type="protein sequence ID" value="KAK1744553.1"/>
    <property type="molecule type" value="Genomic_DNA"/>
</dbReference>
<feature type="signal peptide" evidence="1">
    <location>
        <begin position="1"/>
        <end position="23"/>
    </location>
</feature>
<reference evidence="2" key="1">
    <citation type="submission" date="2023-06" db="EMBL/GenBank/DDBJ databases">
        <title>Survivors Of The Sea: Transcriptome response of Skeletonema marinoi to long-term dormancy.</title>
        <authorList>
            <person name="Pinder M.I.M."/>
            <person name="Kourtchenko O."/>
            <person name="Robertson E.K."/>
            <person name="Larsson T."/>
            <person name="Maumus F."/>
            <person name="Osuna-Cruz C.M."/>
            <person name="Vancaester E."/>
            <person name="Stenow R."/>
            <person name="Vandepoele K."/>
            <person name="Ploug H."/>
            <person name="Bruchert V."/>
            <person name="Godhe A."/>
            <person name="Topel M."/>
        </authorList>
    </citation>
    <scope>NUCLEOTIDE SEQUENCE</scope>
    <source>
        <strain evidence="2">R05AC</strain>
    </source>
</reference>
<keyword evidence="1" id="KW-0732">Signal</keyword>
<protein>
    <submittedName>
        <fullName evidence="2">Uncharacterized protein</fullName>
    </submittedName>
</protein>
<dbReference type="AlphaFoldDB" id="A0AAD9DGA6"/>
<sequence>MKCYSRAFMWNRLFLCKLLTLKSLKKVMIEIDDVDSMYKAGDAFRSSSSIVIVIKLEFAM</sequence>
<gene>
    <name evidence="2" type="ORF">QTG54_005086</name>
</gene>
<comment type="caution">
    <text evidence="2">The sequence shown here is derived from an EMBL/GenBank/DDBJ whole genome shotgun (WGS) entry which is preliminary data.</text>
</comment>
<evidence type="ECO:0000256" key="1">
    <source>
        <dbReference type="SAM" id="SignalP"/>
    </source>
</evidence>
<accession>A0AAD9DGA6</accession>
<dbReference type="Proteomes" id="UP001224775">
    <property type="component" value="Unassembled WGS sequence"/>
</dbReference>
<organism evidence="2 3">
    <name type="scientific">Skeletonema marinoi</name>
    <dbReference type="NCBI Taxonomy" id="267567"/>
    <lineage>
        <taxon>Eukaryota</taxon>
        <taxon>Sar</taxon>
        <taxon>Stramenopiles</taxon>
        <taxon>Ochrophyta</taxon>
        <taxon>Bacillariophyta</taxon>
        <taxon>Coscinodiscophyceae</taxon>
        <taxon>Thalassiosirophycidae</taxon>
        <taxon>Thalassiosirales</taxon>
        <taxon>Skeletonemataceae</taxon>
        <taxon>Skeletonema</taxon>
        <taxon>Skeletonema marinoi-dohrnii complex</taxon>
    </lineage>
</organism>